<protein>
    <submittedName>
        <fullName evidence="2">Uncharacterized protein</fullName>
    </submittedName>
</protein>
<evidence type="ECO:0000313" key="3">
    <source>
        <dbReference type="Proteomes" id="UP001151760"/>
    </source>
</evidence>
<gene>
    <name evidence="2" type="ORF">Tco_0655302</name>
</gene>
<evidence type="ECO:0000256" key="1">
    <source>
        <dbReference type="SAM" id="MobiDB-lite"/>
    </source>
</evidence>
<reference evidence="2" key="1">
    <citation type="journal article" date="2022" name="Int. J. Mol. Sci.">
        <title>Draft Genome of Tanacetum Coccineum: Genomic Comparison of Closely Related Tanacetum-Family Plants.</title>
        <authorList>
            <person name="Yamashiro T."/>
            <person name="Shiraishi A."/>
            <person name="Nakayama K."/>
            <person name="Satake H."/>
        </authorList>
    </citation>
    <scope>NUCLEOTIDE SEQUENCE</scope>
</reference>
<organism evidence="2 3">
    <name type="scientific">Tanacetum coccineum</name>
    <dbReference type="NCBI Taxonomy" id="301880"/>
    <lineage>
        <taxon>Eukaryota</taxon>
        <taxon>Viridiplantae</taxon>
        <taxon>Streptophyta</taxon>
        <taxon>Embryophyta</taxon>
        <taxon>Tracheophyta</taxon>
        <taxon>Spermatophyta</taxon>
        <taxon>Magnoliopsida</taxon>
        <taxon>eudicotyledons</taxon>
        <taxon>Gunneridae</taxon>
        <taxon>Pentapetalae</taxon>
        <taxon>asterids</taxon>
        <taxon>campanulids</taxon>
        <taxon>Asterales</taxon>
        <taxon>Asteraceae</taxon>
        <taxon>Asteroideae</taxon>
        <taxon>Anthemideae</taxon>
        <taxon>Anthemidinae</taxon>
        <taxon>Tanacetum</taxon>
    </lineage>
</organism>
<proteinExistence type="predicted"/>
<comment type="caution">
    <text evidence="2">The sequence shown here is derived from an EMBL/GenBank/DDBJ whole genome shotgun (WGS) entry which is preliminary data.</text>
</comment>
<feature type="compositionally biased region" description="Polar residues" evidence="1">
    <location>
        <begin position="21"/>
        <end position="34"/>
    </location>
</feature>
<dbReference type="Proteomes" id="UP001151760">
    <property type="component" value="Unassembled WGS sequence"/>
</dbReference>
<name>A0ABQ4X665_9ASTR</name>
<evidence type="ECO:0000313" key="2">
    <source>
        <dbReference type="EMBL" id="GJS60518.1"/>
    </source>
</evidence>
<keyword evidence="3" id="KW-1185">Reference proteome</keyword>
<accession>A0ABQ4X665</accession>
<dbReference type="EMBL" id="BQNB010009226">
    <property type="protein sequence ID" value="GJS60518.1"/>
    <property type="molecule type" value="Genomic_DNA"/>
</dbReference>
<sequence>MGASVGAAQKFALIPAMLTVSEPSTSRSRITSLPSPIPEPLHSLEPSIEHSPAPSLEHSPDHTTADASFPSPTQPSPRA</sequence>
<reference evidence="2" key="2">
    <citation type="submission" date="2022-01" db="EMBL/GenBank/DDBJ databases">
        <authorList>
            <person name="Yamashiro T."/>
            <person name="Shiraishi A."/>
            <person name="Satake H."/>
            <person name="Nakayama K."/>
        </authorList>
    </citation>
    <scope>NUCLEOTIDE SEQUENCE</scope>
</reference>
<feature type="region of interest" description="Disordered" evidence="1">
    <location>
        <begin position="21"/>
        <end position="79"/>
    </location>
</feature>